<dbReference type="EMBL" id="KV700128">
    <property type="protein sequence ID" value="OCF32778.1"/>
    <property type="molecule type" value="Genomic_DNA"/>
</dbReference>
<feature type="compositionally biased region" description="Polar residues" evidence="1">
    <location>
        <begin position="10"/>
        <end position="29"/>
    </location>
</feature>
<feature type="region of interest" description="Disordered" evidence="1">
    <location>
        <begin position="322"/>
        <end position="344"/>
    </location>
</feature>
<evidence type="ECO:0000313" key="2">
    <source>
        <dbReference type="EMBL" id="OCF32778.1"/>
    </source>
</evidence>
<dbReference type="STRING" id="1296120.A0A1B9GP71"/>
<feature type="compositionally biased region" description="Low complexity" evidence="1">
    <location>
        <begin position="172"/>
        <end position="183"/>
    </location>
</feature>
<proteinExistence type="predicted"/>
<gene>
    <name evidence="2" type="ORF">I316_05413</name>
</gene>
<protein>
    <submittedName>
        <fullName evidence="2">Uncharacterized protein</fullName>
    </submittedName>
</protein>
<sequence>MSHFRRSNFGRFQSNTATESYQRQLTTPVNKWKRQWVSPTGLAPESSYKICKWVKIKEKAKLAGAVSDAGDGDDVTPAPDGDEADEGEGDGEDMDEDDQSDEGDENEGDDDDGDGDEGKATEDQTPAPAPATAVAPATSAHPPDVPPFSSTPAAGLKTGSSETPAVASEDPSTSVVTTEGETSALPTTAIDAGQTGGVVPEEESHEAPVPPHHEIPSNAIEVSNVAPQSTESGLATVGTKEEGVEMEMRPAEEDLHHQPVQEDEKMDVDDASAMQEQTVPPAPVPEAAAGVPNTGVQEAIVESGQVGTPLEKDDGLIMGEMELPSDKAELKVDGEDHPPAEVEK</sequence>
<dbReference type="AlphaFoldDB" id="A0A1B9GP71"/>
<reference evidence="2 3" key="1">
    <citation type="submission" date="2013-07" db="EMBL/GenBank/DDBJ databases">
        <title>The Genome Sequence of Cryptococcus heveanensis BCC8398.</title>
        <authorList>
            <consortium name="The Broad Institute Genome Sequencing Platform"/>
            <person name="Cuomo C."/>
            <person name="Litvintseva A."/>
            <person name="Chen Y."/>
            <person name="Heitman J."/>
            <person name="Sun S."/>
            <person name="Springer D."/>
            <person name="Dromer F."/>
            <person name="Young S.K."/>
            <person name="Zeng Q."/>
            <person name="Gargeya S."/>
            <person name="Fitzgerald M."/>
            <person name="Abouelleil A."/>
            <person name="Alvarado L."/>
            <person name="Berlin A.M."/>
            <person name="Chapman S.B."/>
            <person name="Dewar J."/>
            <person name="Goldberg J."/>
            <person name="Griggs A."/>
            <person name="Gujja S."/>
            <person name="Hansen M."/>
            <person name="Howarth C."/>
            <person name="Imamovic A."/>
            <person name="Larimer J."/>
            <person name="McCowan C."/>
            <person name="Murphy C."/>
            <person name="Pearson M."/>
            <person name="Priest M."/>
            <person name="Roberts A."/>
            <person name="Saif S."/>
            <person name="Shea T."/>
            <person name="Sykes S."/>
            <person name="Wortman J."/>
            <person name="Nusbaum C."/>
            <person name="Birren B."/>
        </authorList>
    </citation>
    <scope>NUCLEOTIDE SEQUENCE [LARGE SCALE GENOMIC DNA]</scope>
    <source>
        <strain evidence="2 3">BCC8398</strain>
    </source>
</reference>
<organism evidence="2 3">
    <name type="scientific">Kwoniella heveanensis BCC8398</name>
    <dbReference type="NCBI Taxonomy" id="1296120"/>
    <lineage>
        <taxon>Eukaryota</taxon>
        <taxon>Fungi</taxon>
        <taxon>Dikarya</taxon>
        <taxon>Basidiomycota</taxon>
        <taxon>Agaricomycotina</taxon>
        <taxon>Tremellomycetes</taxon>
        <taxon>Tremellales</taxon>
        <taxon>Cryptococcaceae</taxon>
        <taxon>Kwoniella</taxon>
    </lineage>
</organism>
<dbReference type="OrthoDB" id="2595509at2759"/>
<evidence type="ECO:0000256" key="1">
    <source>
        <dbReference type="SAM" id="MobiDB-lite"/>
    </source>
</evidence>
<feature type="compositionally biased region" description="Low complexity" evidence="1">
    <location>
        <begin position="123"/>
        <end position="142"/>
    </location>
</feature>
<feature type="compositionally biased region" description="Basic and acidic residues" evidence="1">
    <location>
        <begin position="239"/>
        <end position="263"/>
    </location>
</feature>
<feature type="compositionally biased region" description="Acidic residues" evidence="1">
    <location>
        <begin position="70"/>
        <end position="115"/>
    </location>
</feature>
<reference evidence="3" key="2">
    <citation type="submission" date="2013-12" db="EMBL/GenBank/DDBJ databases">
        <title>Evolution of pathogenesis and genome organization in the Tremellales.</title>
        <authorList>
            <person name="Cuomo C."/>
            <person name="Litvintseva A."/>
            <person name="Heitman J."/>
            <person name="Chen Y."/>
            <person name="Sun S."/>
            <person name="Springer D."/>
            <person name="Dromer F."/>
            <person name="Young S."/>
            <person name="Zeng Q."/>
            <person name="Chapman S."/>
            <person name="Gujja S."/>
            <person name="Saif S."/>
            <person name="Birren B."/>
        </authorList>
    </citation>
    <scope>NUCLEOTIDE SEQUENCE [LARGE SCALE GENOMIC DNA]</scope>
    <source>
        <strain evidence="3">BCC8398</strain>
    </source>
</reference>
<keyword evidence="3" id="KW-1185">Reference proteome</keyword>
<evidence type="ECO:0000313" key="3">
    <source>
        <dbReference type="Proteomes" id="UP000092666"/>
    </source>
</evidence>
<feature type="region of interest" description="Disordered" evidence="1">
    <location>
        <begin position="1"/>
        <end position="42"/>
    </location>
</feature>
<name>A0A1B9GP71_9TREE</name>
<accession>A0A1B9GP71</accession>
<feature type="compositionally biased region" description="Basic and acidic residues" evidence="1">
    <location>
        <begin position="324"/>
        <end position="344"/>
    </location>
</feature>
<feature type="compositionally biased region" description="Polar residues" evidence="1">
    <location>
        <begin position="148"/>
        <end position="163"/>
    </location>
</feature>
<feature type="region of interest" description="Disordered" evidence="1">
    <location>
        <begin position="63"/>
        <end position="273"/>
    </location>
</feature>
<dbReference type="Proteomes" id="UP000092666">
    <property type="component" value="Unassembled WGS sequence"/>
</dbReference>